<reference evidence="14" key="2">
    <citation type="submission" date="2016-10" db="EMBL/GenBank/DDBJ databases">
        <authorList>
            <person name="Varghese N."/>
        </authorList>
    </citation>
    <scope>NUCLEOTIDE SEQUENCE [LARGE SCALE GENOMIC DNA]</scope>
    <source>
        <strain evidence="14">DSM 12489</strain>
    </source>
</reference>
<dbReference type="UniPathway" id="UPA00655">
    <property type="reaction ID" value="UER00711"/>
</dbReference>
<dbReference type="Gene3D" id="3.90.226.10">
    <property type="entry name" value="2-enoyl-CoA Hydratase, Chain A, domain 1"/>
    <property type="match status" value="1"/>
</dbReference>
<keyword evidence="14" id="KW-1185">Reference proteome</keyword>
<evidence type="ECO:0000256" key="10">
    <source>
        <dbReference type="HAMAP-Rule" id="MF_00823"/>
    </source>
</evidence>
<dbReference type="SUPFAM" id="SSF52096">
    <property type="entry name" value="ClpP/crotonase"/>
    <property type="match status" value="1"/>
</dbReference>
<evidence type="ECO:0000256" key="2">
    <source>
        <dbReference type="ARBA" id="ARBA00022516"/>
    </source>
</evidence>
<protein>
    <recommendedName>
        <fullName evidence="10">Acetyl-coenzyme A carboxylase carboxyl transferase subunit alpha</fullName>
        <shortName evidence="10">ACCase subunit alpha</shortName>
        <shortName evidence="10">Acetyl-CoA carboxylase carboxyltransferase subunit alpha</shortName>
        <ecNumber evidence="10">2.1.3.15</ecNumber>
    </recommendedName>
</protein>
<comment type="subunit">
    <text evidence="10">Acetyl-CoA carboxylase is a heterohexamer composed of biotin carboxyl carrier protein (AccB), biotin carboxylase (AccC) and two subunits each of ACCase subunit alpha (AccA) and ACCase subunit beta (AccD).</text>
</comment>
<evidence type="ECO:0000259" key="11">
    <source>
        <dbReference type="PROSITE" id="PS50989"/>
    </source>
</evidence>
<evidence type="ECO:0000313" key="14">
    <source>
        <dbReference type="Proteomes" id="UP000182589"/>
    </source>
</evidence>
<dbReference type="GO" id="GO:0016743">
    <property type="term" value="F:carboxyl- or carbamoyltransferase activity"/>
    <property type="evidence" value="ECO:0007669"/>
    <property type="project" value="UniProtKB-UniRule"/>
</dbReference>
<evidence type="ECO:0000256" key="8">
    <source>
        <dbReference type="ARBA" id="ARBA00023160"/>
    </source>
</evidence>
<accession>A0A1H2QTQ6</accession>
<evidence type="ECO:0000256" key="5">
    <source>
        <dbReference type="ARBA" id="ARBA00022832"/>
    </source>
</evidence>
<keyword evidence="8 10" id="KW-0275">Fatty acid biosynthesis</keyword>
<dbReference type="PRINTS" id="PR01069">
    <property type="entry name" value="ACCCTRFRASEA"/>
</dbReference>
<dbReference type="HAMAP" id="MF_00823">
    <property type="entry name" value="AcetylCoA_CT_alpha"/>
    <property type="match status" value="1"/>
</dbReference>
<keyword evidence="2 10" id="KW-0444">Lipid biosynthesis</keyword>
<dbReference type="Proteomes" id="UP000182589">
    <property type="component" value="Unassembled WGS sequence"/>
</dbReference>
<dbReference type="InterPro" id="IPR029045">
    <property type="entry name" value="ClpP/crotonase-like_dom_sf"/>
</dbReference>
<dbReference type="EMBL" id="BSRA01000004">
    <property type="protein sequence ID" value="GLV13301.1"/>
    <property type="molecule type" value="Genomic_DNA"/>
</dbReference>
<evidence type="ECO:0000313" key="13">
    <source>
        <dbReference type="EMBL" id="SDW10505.1"/>
    </source>
</evidence>
<dbReference type="NCBIfam" id="NF041504">
    <property type="entry name" value="AccA_sub"/>
    <property type="match status" value="1"/>
</dbReference>
<dbReference type="Proteomes" id="UP001157137">
    <property type="component" value="Unassembled WGS sequence"/>
</dbReference>
<dbReference type="InterPro" id="IPR011763">
    <property type="entry name" value="COA_CT_C"/>
</dbReference>
<dbReference type="PANTHER" id="PTHR42853:SF3">
    <property type="entry name" value="ACETYL-COENZYME A CARBOXYLASE CARBOXYL TRANSFERASE SUBUNIT ALPHA, CHLOROPLASTIC"/>
    <property type="match status" value="1"/>
</dbReference>
<evidence type="ECO:0000256" key="1">
    <source>
        <dbReference type="ARBA" id="ARBA00004956"/>
    </source>
</evidence>
<reference evidence="12" key="3">
    <citation type="submission" date="2023-02" db="EMBL/GenBank/DDBJ databases">
        <title>Proposal of a novel subspecies: Alicyclobacillus hesperidum subspecies aegle.</title>
        <authorList>
            <person name="Goto K."/>
            <person name="Fujii T."/>
            <person name="Yasui K."/>
            <person name="Mochida K."/>
            <person name="Kato-Tanaka Y."/>
            <person name="Morohoshi S."/>
            <person name="An S.Y."/>
            <person name="Kasai H."/>
            <person name="Yokota A."/>
        </authorList>
    </citation>
    <scope>NUCLEOTIDE SEQUENCE</scope>
    <source>
        <strain evidence="12">DSM 12766</strain>
    </source>
</reference>
<evidence type="ECO:0000256" key="6">
    <source>
        <dbReference type="ARBA" id="ARBA00022840"/>
    </source>
</evidence>
<dbReference type="STRING" id="89784.SAMN04489725_10245"/>
<comment type="catalytic activity">
    <reaction evidence="9 10">
        <text>N(6)-carboxybiotinyl-L-lysyl-[protein] + acetyl-CoA = N(6)-biotinyl-L-lysyl-[protein] + malonyl-CoA</text>
        <dbReference type="Rhea" id="RHEA:54728"/>
        <dbReference type="Rhea" id="RHEA-COMP:10505"/>
        <dbReference type="Rhea" id="RHEA-COMP:10506"/>
        <dbReference type="ChEBI" id="CHEBI:57288"/>
        <dbReference type="ChEBI" id="CHEBI:57384"/>
        <dbReference type="ChEBI" id="CHEBI:83144"/>
        <dbReference type="ChEBI" id="CHEBI:83145"/>
        <dbReference type="EC" id="2.1.3.15"/>
    </reaction>
</comment>
<organism evidence="13 14">
    <name type="scientific">Alicyclobacillus hesperidum</name>
    <dbReference type="NCBI Taxonomy" id="89784"/>
    <lineage>
        <taxon>Bacteria</taxon>
        <taxon>Bacillati</taxon>
        <taxon>Bacillota</taxon>
        <taxon>Bacilli</taxon>
        <taxon>Bacillales</taxon>
        <taxon>Alicyclobacillaceae</taxon>
        <taxon>Alicyclobacillus</taxon>
    </lineage>
</organism>
<dbReference type="RefSeq" id="WP_006447246.1">
    <property type="nucleotide sequence ID" value="NZ_BSRA01000004.1"/>
</dbReference>
<comment type="similarity">
    <text evidence="10">Belongs to the AccA family.</text>
</comment>
<keyword evidence="6 10" id="KW-0067">ATP-binding</keyword>
<dbReference type="Pfam" id="PF03255">
    <property type="entry name" value="ACCA"/>
    <property type="match status" value="1"/>
</dbReference>
<reference evidence="13" key="1">
    <citation type="submission" date="2016-10" db="EMBL/GenBank/DDBJ databases">
        <authorList>
            <person name="de Groot N.N."/>
        </authorList>
    </citation>
    <scope>NUCLEOTIDE SEQUENCE [LARGE SCALE GENOMIC DNA]</scope>
    <source>
        <strain evidence="13">DSM 12489</strain>
    </source>
</reference>
<name>A0A1H2QTQ6_9BACL</name>
<comment type="pathway">
    <text evidence="1 10">Lipid metabolism; malonyl-CoA biosynthesis; malonyl-CoA from acetyl-CoA: step 1/1.</text>
</comment>
<comment type="function">
    <text evidence="10">Component of the acetyl coenzyme A carboxylase (ACC) complex. First, biotin carboxylase catalyzes the carboxylation of biotin on its carrier protein (BCCP) and then the CO(2) group is transferred by the carboxyltransferase to acetyl-CoA to form malonyl-CoA.</text>
</comment>
<dbReference type="InterPro" id="IPR001095">
    <property type="entry name" value="Acetyl_CoA_COase_a_su"/>
</dbReference>
<keyword evidence="7 10" id="KW-0443">Lipid metabolism</keyword>
<sequence>MPTELDFEKPIAELQGKIAELKSFMEKNGLDLHGELRKLEERLEELTETTYANLTAWQRVQLARQIGRPTTLDYIKGICDEFLELHGDRHFADDPTIVGGIGLVAGHPITVIGHQKGRDTKENIRRNFGMANPEGYRKALRLMRQAEKFGRPVVFFIDTPGAYAGMSAEERGQSVAIAENLLEMSGLRTPTISIVTGEGGSGGALGLGITDRIFMLDYAWYSVIAPESAAAILWKDSKLGPKAAEVMRLTAADLLDLGIVDGVIAEPRGGAQKDPKAMVQSVREKVVATLRELSQIPIDELLAARYHKYRDMGEYIERQ</sequence>
<comment type="subcellular location">
    <subcellularLocation>
        <location evidence="10">Cytoplasm</location>
    </subcellularLocation>
</comment>
<keyword evidence="10" id="KW-0963">Cytoplasm</keyword>
<dbReference type="AlphaFoldDB" id="A0A1H2QTQ6"/>
<dbReference type="EMBL" id="FNOJ01000002">
    <property type="protein sequence ID" value="SDW10505.1"/>
    <property type="molecule type" value="Genomic_DNA"/>
</dbReference>
<dbReference type="NCBIfam" id="NF004344">
    <property type="entry name" value="PRK05724.1"/>
    <property type="match status" value="1"/>
</dbReference>
<dbReference type="GO" id="GO:0005524">
    <property type="term" value="F:ATP binding"/>
    <property type="evidence" value="ECO:0007669"/>
    <property type="project" value="UniProtKB-KW"/>
</dbReference>
<proteinExistence type="inferred from homology"/>
<keyword evidence="4 10" id="KW-0547">Nucleotide-binding</keyword>
<evidence type="ECO:0000313" key="12">
    <source>
        <dbReference type="EMBL" id="GLV13301.1"/>
    </source>
</evidence>
<keyword evidence="5 10" id="KW-0276">Fatty acid metabolism</keyword>
<evidence type="ECO:0000256" key="3">
    <source>
        <dbReference type="ARBA" id="ARBA00022679"/>
    </source>
</evidence>
<dbReference type="GO" id="GO:0009317">
    <property type="term" value="C:acetyl-CoA carboxylase complex"/>
    <property type="evidence" value="ECO:0007669"/>
    <property type="project" value="InterPro"/>
</dbReference>
<feature type="domain" description="CoA carboxyltransferase C-terminal" evidence="11">
    <location>
        <begin position="38"/>
        <end position="292"/>
    </location>
</feature>
<dbReference type="GO" id="GO:0006633">
    <property type="term" value="P:fatty acid biosynthetic process"/>
    <property type="evidence" value="ECO:0007669"/>
    <property type="project" value="UniProtKB-KW"/>
</dbReference>
<gene>
    <name evidence="10 12" type="primary">accA</name>
    <name evidence="12" type="ORF">Heshes_09850</name>
    <name evidence="13" type="ORF">SAMN04489725_10245</name>
</gene>
<dbReference type="GO" id="GO:2001295">
    <property type="term" value="P:malonyl-CoA biosynthetic process"/>
    <property type="evidence" value="ECO:0007669"/>
    <property type="project" value="UniProtKB-UniRule"/>
</dbReference>
<dbReference type="PROSITE" id="PS50989">
    <property type="entry name" value="COA_CT_CTER"/>
    <property type="match status" value="1"/>
</dbReference>
<dbReference type="NCBIfam" id="TIGR00513">
    <property type="entry name" value="accA"/>
    <property type="match status" value="1"/>
</dbReference>
<evidence type="ECO:0000256" key="4">
    <source>
        <dbReference type="ARBA" id="ARBA00022741"/>
    </source>
</evidence>
<dbReference type="GO" id="GO:0003989">
    <property type="term" value="F:acetyl-CoA carboxylase activity"/>
    <property type="evidence" value="ECO:0007669"/>
    <property type="project" value="InterPro"/>
</dbReference>
<keyword evidence="3 10" id="KW-0808">Transferase</keyword>
<dbReference type="PANTHER" id="PTHR42853">
    <property type="entry name" value="ACETYL-COENZYME A CARBOXYLASE CARBOXYL TRANSFERASE SUBUNIT ALPHA"/>
    <property type="match status" value="1"/>
</dbReference>
<evidence type="ECO:0000256" key="7">
    <source>
        <dbReference type="ARBA" id="ARBA00023098"/>
    </source>
</evidence>
<evidence type="ECO:0000256" key="9">
    <source>
        <dbReference type="ARBA" id="ARBA00049152"/>
    </source>
</evidence>
<dbReference type="EC" id="2.1.3.15" evidence="10"/>